<dbReference type="GO" id="GO:0000122">
    <property type="term" value="P:negative regulation of transcription by RNA polymerase II"/>
    <property type="evidence" value="ECO:0007669"/>
    <property type="project" value="EnsemblFungi"/>
</dbReference>
<evidence type="ECO:0000256" key="5">
    <source>
        <dbReference type="SAM" id="MobiDB-lite"/>
    </source>
</evidence>
<dbReference type="GO" id="GO:0005730">
    <property type="term" value="C:nucleolus"/>
    <property type="evidence" value="ECO:0007669"/>
    <property type="project" value="EnsemblFungi"/>
</dbReference>
<dbReference type="InterPro" id="IPR029035">
    <property type="entry name" value="DHS-like_NAD/FAD-binding_dom"/>
</dbReference>
<dbReference type="SUPFAM" id="SSF52467">
    <property type="entry name" value="DHS-like NAD/FAD-binding domain"/>
    <property type="match status" value="1"/>
</dbReference>
<evidence type="ECO:0000313" key="7">
    <source>
        <dbReference type="EMBL" id="ODQ48862.1"/>
    </source>
</evidence>
<evidence type="ECO:0000256" key="1">
    <source>
        <dbReference type="ARBA" id="ARBA00006924"/>
    </source>
</evidence>
<dbReference type="GO" id="GO:0033553">
    <property type="term" value="C:rDNA heterochromatin"/>
    <property type="evidence" value="ECO:0007669"/>
    <property type="project" value="EnsemblFungi"/>
</dbReference>
<dbReference type="GO" id="GO:0031934">
    <property type="term" value="C:mating-type region heterochromatin"/>
    <property type="evidence" value="ECO:0007669"/>
    <property type="project" value="EnsemblFungi"/>
</dbReference>
<dbReference type="GO" id="GO:0070403">
    <property type="term" value="F:NAD+ binding"/>
    <property type="evidence" value="ECO:0007669"/>
    <property type="project" value="InterPro"/>
</dbReference>
<feature type="region of interest" description="Disordered" evidence="5">
    <location>
        <begin position="1"/>
        <end position="34"/>
    </location>
</feature>
<name>A0A1E3NS27_9ASCO</name>
<comment type="similarity">
    <text evidence="1">Belongs to the sirtuin family. Class I subfamily.</text>
</comment>
<accession>A0A1E3NS27</accession>
<dbReference type="PANTHER" id="PTHR11085:SF15">
    <property type="entry name" value="NAD-DEPENDENT HISTONE DEACETYLASE HST4"/>
    <property type="match status" value="1"/>
</dbReference>
<dbReference type="PROSITE" id="PS50305">
    <property type="entry name" value="SIRTUIN"/>
    <property type="match status" value="1"/>
</dbReference>
<dbReference type="GO" id="GO:0005739">
    <property type="term" value="C:mitochondrion"/>
    <property type="evidence" value="ECO:0007669"/>
    <property type="project" value="EnsemblFungi"/>
</dbReference>
<dbReference type="InterPro" id="IPR026591">
    <property type="entry name" value="Sirtuin_cat_small_dom_sf"/>
</dbReference>
<dbReference type="GO" id="GO:0046459">
    <property type="term" value="P:short-chain fatty acid metabolic process"/>
    <property type="evidence" value="ECO:0007669"/>
    <property type="project" value="EnsemblFungi"/>
</dbReference>
<dbReference type="GO" id="GO:0005721">
    <property type="term" value="C:pericentric heterochromatin"/>
    <property type="evidence" value="ECO:0007669"/>
    <property type="project" value="EnsemblFungi"/>
</dbReference>
<dbReference type="OrthoDB" id="2919105at2759"/>
<dbReference type="GO" id="GO:0140765">
    <property type="term" value="F:histone H3K56 deacetylase activity, NAD-dependent"/>
    <property type="evidence" value="ECO:0007669"/>
    <property type="project" value="EnsemblFungi"/>
</dbReference>
<dbReference type="GO" id="GO:0031508">
    <property type="term" value="P:pericentric heterochromatin formation"/>
    <property type="evidence" value="ECO:0007669"/>
    <property type="project" value="EnsemblFungi"/>
</dbReference>
<dbReference type="EMBL" id="KV454001">
    <property type="protein sequence ID" value="ODQ48862.1"/>
    <property type="molecule type" value="Genomic_DNA"/>
</dbReference>
<sequence length="487" mass="55460">MSKVGEHKRLPDTLLEERSPKRKTAAIKSETAEPKMVVKIEDDSDQDLDGTFIKQEEATGSEDDWLKKEDDKSFLRNLRPGAVPGSDQSSHLKQNLLTLNLILQHYKLSSELPKYEFTRKPKLKFRPPPCTVLELTNLDFRSPLDEQVEIEDLYFLHFALSYCKKAVVITGAGISVDSGIPDFRSSEGLFQGLASKTTGSGKNLFDYNVFRHPESIGKFEKMIEKLYHLSQESKPSPFHLMIDELSNQGRLLRLYTQNIDCLDIELPHLKTEIPLTFDKNSNPKAVQLHGNVKLLNCSKCNYISELNQEYFKSRKFGESRLIRSCPACEEMNLVREIAGKRLQNSGILRPRIVLYNEFHPDGEIIGTITEKDLKSKPDCLIVTGTTLKIPGVRRLVKEMAKVVHSNKGYVIWMNIDEPPKNVIDYVDYFDLIVVGDCQMIPGLVKLYDHLYTDRNKVNQKIKVKSSKAKKSTITFPAPVKVENNVES</sequence>
<evidence type="ECO:0000256" key="4">
    <source>
        <dbReference type="PROSITE-ProRule" id="PRU00236"/>
    </source>
</evidence>
<evidence type="ECO:0000259" key="6">
    <source>
        <dbReference type="PROSITE" id="PS50305"/>
    </source>
</evidence>
<protein>
    <recommendedName>
        <fullName evidence="6">Deacetylase sirtuin-type domain-containing protein</fullName>
    </recommendedName>
</protein>
<keyword evidence="2" id="KW-0808">Transferase</keyword>
<dbReference type="Pfam" id="PF02146">
    <property type="entry name" value="SIR2"/>
    <property type="match status" value="1"/>
</dbReference>
<keyword evidence="3" id="KW-0520">NAD</keyword>
<evidence type="ECO:0000256" key="2">
    <source>
        <dbReference type="ARBA" id="ARBA00022679"/>
    </source>
</evidence>
<reference evidence="7 8" key="1">
    <citation type="journal article" date="2016" name="Proc. Natl. Acad. Sci. U.S.A.">
        <title>Comparative genomics of biotechnologically important yeasts.</title>
        <authorList>
            <person name="Riley R."/>
            <person name="Haridas S."/>
            <person name="Wolfe K.H."/>
            <person name="Lopes M.R."/>
            <person name="Hittinger C.T."/>
            <person name="Goeker M."/>
            <person name="Salamov A.A."/>
            <person name="Wisecaver J.H."/>
            <person name="Long T.M."/>
            <person name="Calvey C.H."/>
            <person name="Aerts A.L."/>
            <person name="Barry K.W."/>
            <person name="Choi C."/>
            <person name="Clum A."/>
            <person name="Coughlan A.Y."/>
            <person name="Deshpande S."/>
            <person name="Douglass A.P."/>
            <person name="Hanson S.J."/>
            <person name="Klenk H.-P."/>
            <person name="LaButti K.M."/>
            <person name="Lapidus A."/>
            <person name="Lindquist E.A."/>
            <person name="Lipzen A.M."/>
            <person name="Meier-Kolthoff J.P."/>
            <person name="Ohm R.A."/>
            <person name="Otillar R.P."/>
            <person name="Pangilinan J.L."/>
            <person name="Peng Y."/>
            <person name="Rokas A."/>
            <person name="Rosa C.A."/>
            <person name="Scheuner C."/>
            <person name="Sibirny A.A."/>
            <person name="Slot J.C."/>
            <person name="Stielow J.B."/>
            <person name="Sun H."/>
            <person name="Kurtzman C.P."/>
            <person name="Blackwell M."/>
            <person name="Grigoriev I.V."/>
            <person name="Jeffries T.W."/>
        </authorList>
    </citation>
    <scope>NUCLEOTIDE SEQUENCE [LARGE SCALE GENOMIC DNA]</scope>
    <source>
        <strain evidence="7 8">NRRL Y-2026</strain>
    </source>
</reference>
<proteinExistence type="inferred from homology"/>
<dbReference type="InterPro" id="IPR003000">
    <property type="entry name" value="Sirtuin"/>
</dbReference>
<dbReference type="PANTHER" id="PTHR11085">
    <property type="entry name" value="NAD-DEPENDENT PROTEIN DEACYLASE SIRTUIN-5, MITOCHONDRIAL-RELATED"/>
    <property type="match status" value="1"/>
</dbReference>
<feature type="binding site" evidence="4">
    <location>
        <position position="297"/>
    </location>
    <ligand>
        <name>Zn(2+)</name>
        <dbReference type="ChEBI" id="CHEBI:29105"/>
    </ligand>
</feature>
<feature type="binding site" evidence="4">
    <location>
        <position position="300"/>
    </location>
    <ligand>
        <name>Zn(2+)</name>
        <dbReference type="ChEBI" id="CHEBI:29105"/>
    </ligand>
</feature>
<feature type="compositionally biased region" description="Basic and acidic residues" evidence="5">
    <location>
        <begin position="1"/>
        <end position="19"/>
    </location>
</feature>
<evidence type="ECO:0000313" key="8">
    <source>
        <dbReference type="Proteomes" id="UP000094455"/>
    </source>
</evidence>
<dbReference type="GeneID" id="30177039"/>
<feature type="active site" description="Proton acceptor" evidence="4">
    <location>
        <position position="289"/>
    </location>
</feature>
<keyword evidence="8" id="KW-1185">Reference proteome</keyword>
<feature type="binding site" evidence="4">
    <location>
        <position position="328"/>
    </location>
    <ligand>
        <name>Zn(2+)</name>
        <dbReference type="ChEBI" id="CHEBI:29105"/>
    </ligand>
</feature>
<keyword evidence="4" id="KW-0862">Zinc</keyword>
<dbReference type="GO" id="GO:0099115">
    <property type="term" value="C:chromosome, subtelomeric region"/>
    <property type="evidence" value="ECO:0007669"/>
    <property type="project" value="EnsemblFungi"/>
</dbReference>
<dbReference type="GO" id="GO:0006282">
    <property type="term" value="P:regulation of DNA repair"/>
    <property type="evidence" value="ECO:0007669"/>
    <property type="project" value="TreeGrafter"/>
</dbReference>
<dbReference type="GO" id="GO:0009299">
    <property type="term" value="P:mRNA transcription"/>
    <property type="evidence" value="ECO:0007669"/>
    <property type="project" value="EnsemblFungi"/>
</dbReference>
<dbReference type="Gene3D" id="3.30.1600.10">
    <property type="entry name" value="SIR2/SIRT2 'Small Domain"/>
    <property type="match status" value="1"/>
</dbReference>
<gene>
    <name evidence="7" type="ORF">PICMEDRAFT_14395</name>
</gene>
<organism evidence="7 8">
    <name type="scientific">Pichia membranifaciens NRRL Y-2026</name>
    <dbReference type="NCBI Taxonomy" id="763406"/>
    <lineage>
        <taxon>Eukaryota</taxon>
        <taxon>Fungi</taxon>
        <taxon>Dikarya</taxon>
        <taxon>Ascomycota</taxon>
        <taxon>Saccharomycotina</taxon>
        <taxon>Pichiomycetes</taxon>
        <taxon>Pichiales</taxon>
        <taxon>Pichiaceae</taxon>
        <taxon>Pichia</taxon>
    </lineage>
</organism>
<feature type="binding site" evidence="4">
    <location>
        <position position="325"/>
    </location>
    <ligand>
        <name>Zn(2+)</name>
        <dbReference type="ChEBI" id="CHEBI:29105"/>
    </ligand>
</feature>
<dbReference type="AlphaFoldDB" id="A0A1E3NS27"/>
<dbReference type="GO" id="GO:0140861">
    <property type="term" value="P:DNA repair-dependent chromatin remodeling"/>
    <property type="evidence" value="ECO:0007669"/>
    <property type="project" value="EnsemblFungi"/>
</dbReference>
<dbReference type="GO" id="GO:1990414">
    <property type="term" value="P:replication-born double-strand break repair via sister chromatid exchange"/>
    <property type="evidence" value="ECO:0007669"/>
    <property type="project" value="EnsemblFungi"/>
</dbReference>
<dbReference type="Gene3D" id="3.40.50.1220">
    <property type="entry name" value="TPP-binding domain"/>
    <property type="match status" value="1"/>
</dbReference>
<keyword evidence="4" id="KW-0479">Metal-binding</keyword>
<dbReference type="STRING" id="763406.A0A1E3NS27"/>
<dbReference type="Proteomes" id="UP000094455">
    <property type="component" value="Unassembled WGS sequence"/>
</dbReference>
<dbReference type="GO" id="GO:0031509">
    <property type="term" value="P:subtelomeric heterochromatin formation"/>
    <property type="evidence" value="ECO:0007669"/>
    <property type="project" value="EnsemblFungi"/>
</dbReference>
<feature type="domain" description="Deacetylase sirtuin-type" evidence="6">
    <location>
        <begin position="143"/>
        <end position="453"/>
    </location>
</feature>
<dbReference type="RefSeq" id="XP_019019975.1">
    <property type="nucleotide sequence ID" value="XM_019160352.1"/>
</dbReference>
<dbReference type="InterPro" id="IPR050134">
    <property type="entry name" value="NAD-dep_sirtuin_deacylases"/>
</dbReference>
<dbReference type="InterPro" id="IPR026590">
    <property type="entry name" value="Ssirtuin_cat_dom"/>
</dbReference>
<evidence type="ECO:0000256" key="3">
    <source>
        <dbReference type="ARBA" id="ARBA00023027"/>
    </source>
</evidence>
<dbReference type="GO" id="GO:0046872">
    <property type="term" value="F:metal ion binding"/>
    <property type="evidence" value="ECO:0007669"/>
    <property type="project" value="UniProtKB-KW"/>
</dbReference>